<sequence length="156" mass="18019">MLISEVTTFAFTVRQFLEPHWLAAHQGWNEIPSPLSRWMCRYSSIFLVMLLRELQSEHVWEIVGGRPPQDMDGTLQAQVGMLGCDGIWCDHCWVKGNELIIDLTADQFGHAPVIVTHTSDQRYRANLAEIDLEKDLQKLQRRPMQWLSAWRANDSA</sequence>
<reference evidence="1" key="1">
    <citation type="submission" date="2020-05" db="EMBL/GenBank/DDBJ databases">
        <authorList>
            <person name="Zhu T."/>
            <person name="Keshari N."/>
            <person name="Lu X."/>
        </authorList>
    </citation>
    <scope>NUCLEOTIDE SEQUENCE</scope>
    <source>
        <strain evidence="1">NK1-12</strain>
    </source>
</reference>
<protein>
    <submittedName>
        <fullName evidence="1">Uncharacterized protein</fullName>
    </submittedName>
</protein>
<name>A0AA97AR03_9CYAN</name>
<evidence type="ECO:0000313" key="1">
    <source>
        <dbReference type="EMBL" id="WNZ24543.1"/>
    </source>
</evidence>
<gene>
    <name evidence="1" type="ORF">HJG54_17910</name>
</gene>
<dbReference type="EMBL" id="CP053586">
    <property type="protein sequence ID" value="WNZ24543.1"/>
    <property type="molecule type" value="Genomic_DNA"/>
</dbReference>
<dbReference type="RefSeq" id="WP_316430393.1">
    <property type="nucleotide sequence ID" value="NZ_CP053586.1"/>
</dbReference>
<proteinExistence type="predicted"/>
<dbReference type="AlphaFoldDB" id="A0AA97AR03"/>
<organism evidence="1">
    <name type="scientific">Leptolyngbya sp. NK1-12</name>
    <dbReference type="NCBI Taxonomy" id="2547451"/>
    <lineage>
        <taxon>Bacteria</taxon>
        <taxon>Bacillati</taxon>
        <taxon>Cyanobacteriota</taxon>
        <taxon>Cyanophyceae</taxon>
        <taxon>Leptolyngbyales</taxon>
        <taxon>Leptolyngbyaceae</taxon>
        <taxon>Leptolyngbya group</taxon>
        <taxon>Leptolyngbya</taxon>
    </lineage>
</organism>
<accession>A0AA97AR03</accession>